<dbReference type="GO" id="GO:0015086">
    <property type="term" value="F:cadmium ion transmembrane transporter activity"/>
    <property type="evidence" value="ECO:0007669"/>
    <property type="project" value="TreeGrafter"/>
</dbReference>
<dbReference type="PANTHER" id="PTHR43840">
    <property type="entry name" value="MITOCHONDRIAL METAL TRANSPORTER 1-RELATED"/>
    <property type="match status" value="1"/>
</dbReference>
<organism evidence="8 9">
    <name type="scientific">Holdemanella biformis</name>
    <dbReference type="NCBI Taxonomy" id="1735"/>
    <lineage>
        <taxon>Bacteria</taxon>
        <taxon>Bacillati</taxon>
        <taxon>Bacillota</taxon>
        <taxon>Erysipelotrichia</taxon>
        <taxon>Erysipelotrichales</taxon>
        <taxon>Erysipelotrichaceae</taxon>
        <taxon>Holdemanella</taxon>
    </lineage>
</organism>
<dbReference type="Pfam" id="PF01545">
    <property type="entry name" value="Cation_efflux"/>
    <property type="match status" value="1"/>
</dbReference>
<accession>A0A412J4L0</accession>
<gene>
    <name evidence="8" type="ORF">DWX92_04660</name>
</gene>
<feature type="transmembrane region" description="Helical" evidence="6">
    <location>
        <begin position="21"/>
        <end position="40"/>
    </location>
</feature>
<evidence type="ECO:0000256" key="4">
    <source>
        <dbReference type="ARBA" id="ARBA00022989"/>
    </source>
</evidence>
<dbReference type="SUPFAM" id="SSF161111">
    <property type="entry name" value="Cation efflux protein transmembrane domain-like"/>
    <property type="match status" value="1"/>
</dbReference>
<dbReference type="GO" id="GO:0015341">
    <property type="term" value="F:zinc efflux antiporter activity"/>
    <property type="evidence" value="ECO:0007669"/>
    <property type="project" value="TreeGrafter"/>
</dbReference>
<feature type="transmembrane region" description="Helical" evidence="6">
    <location>
        <begin position="52"/>
        <end position="71"/>
    </location>
</feature>
<evidence type="ECO:0000256" key="1">
    <source>
        <dbReference type="ARBA" id="ARBA00004141"/>
    </source>
</evidence>
<dbReference type="GO" id="GO:0006882">
    <property type="term" value="P:intracellular zinc ion homeostasis"/>
    <property type="evidence" value="ECO:0007669"/>
    <property type="project" value="TreeGrafter"/>
</dbReference>
<evidence type="ECO:0000256" key="5">
    <source>
        <dbReference type="ARBA" id="ARBA00023136"/>
    </source>
</evidence>
<dbReference type="GO" id="GO:0005886">
    <property type="term" value="C:plasma membrane"/>
    <property type="evidence" value="ECO:0007669"/>
    <property type="project" value="TreeGrafter"/>
</dbReference>
<feature type="transmembrane region" description="Helical" evidence="6">
    <location>
        <begin position="83"/>
        <end position="105"/>
    </location>
</feature>
<dbReference type="EMBL" id="QRVM01000015">
    <property type="protein sequence ID" value="RGS47164.1"/>
    <property type="molecule type" value="Genomic_DNA"/>
</dbReference>
<proteinExistence type="predicted"/>
<feature type="domain" description="Cation efflux protein transmembrane" evidence="7">
    <location>
        <begin position="21"/>
        <end position="221"/>
    </location>
</feature>
<evidence type="ECO:0000313" key="9">
    <source>
        <dbReference type="Proteomes" id="UP000285274"/>
    </source>
</evidence>
<evidence type="ECO:0000313" key="8">
    <source>
        <dbReference type="EMBL" id="RGS47164.1"/>
    </source>
</evidence>
<evidence type="ECO:0000256" key="3">
    <source>
        <dbReference type="ARBA" id="ARBA00022692"/>
    </source>
</evidence>
<dbReference type="InterPro" id="IPR058533">
    <property type="entry name" value="Cation_efflux_TM"/>
</dbReference>
<comment type="caution">
    <text evidence="8">The sequence shown here is derived from an EMBL/GenBank/DDBJ whole genome shotgun (WGS) entry which is preliminary data.</text>
</comment>
<dbReference type="GO" id="GO:0015093">
    <property type="term" value="F:ferrous iron transmembrane transporter activity"/>
    <property type="evidence" value="ECO:0007669"/>
    <property type="project" value="TreeGrafter"/>
</dbReference>
<feature type="transmembrane region" description="Helical" evidence="6">
    <location>
        <begin position="163"/>
        <end position="181"/>
    </location>
</feature>
<keyword evidence="2" id="KW-0813">Transport</keyword>
<comment type="subcellular location">
    <subcellularLocation>
        <location evidence="1">Membrane</location>
        <topology evidence="1">Multi-pass membrane protein</topology>
    </subcellularLocation>
</comment>
<name>A0A412J4L0_9FIRM</name>
<sequence length="308" mass="35100">MNSRVSLLRIMKEKQEQIVMRISFWSGVAFALAELIMAIYSKSQSVLADTVYDSTELVVIGLTIYIIPLFYKPVTEKHPFGYAQLESIVILLKGFMFIAVMMVLIMNNIQIMLNGGNEIDHMQVSMFETILTCFSALILFILMQINKKVTSPTVDVEIYGWKIDVFSSVGVSLAFFLSSFLTHTPLAFISPYFDQIVAIVLALGMMKEPIQMIGDSFRSLMLLSPDEEEVTKIKHISSSILNNYPYDPVFYDITTTGRKMWISIYFTTRVDTMSFTELEVANRELKIALQKEYEDCFVELVPNVLANK</sequence>
<evidence type="ECO:0000256" key="2">
    <source>
        <dbReference type="ARBA" id="ARBA00022448"/>
    </source>
</evidence>
<dbReference type="Gene3D" id="1.20.1510.10">
    <property type="entry name" value="Cation efflux protein transmembrane domain"/>
    <property type="match status" value="1"/>
</dbReference>
<feature type="transmembrane region" description="Helical" evidence="6">
    <location>
        <begin position="125"/>
        <end position="142"/>
    </location>
</feature>
<reference evidence="8 9" key="1">
    <citation type="submission" date="2018-08" db="EMBL/GenBank/DDBJ databases">
        <title>A genome reference for cultivated species of the human gut microbiota.</title>
        <authorList>
            <person name="Zou Y."/>
            <person name="Xue W."/>
            <person name="Luo G."/>
        </authorList>
    </citation>
    <scope>NUCLEOTIDE SEQUENCE [LARGE SCALE GENOMIC DNA]</scope>
    <source>
        <strain evidence="8 9">AF22-10AC</strain>
    </source>
</reference>
<keyword evidence="5 6" id="KW-0472">Membrane</keyword>
<dbReference type="PANTHER" id="PTHR43840:SF15">
    <property type="entry name" value="MITOCHONDRIAL METAL TRANSPORTER 1-RELATED"/>
    <property type="match status" value="1"/>
</dbReference>
<evidence type="ECO:0000256" key="6">
    <source>
        <dbReference type="SAM" id="Phobius"/>
    </source>
</evidence>
<dbReference type="Proteomes" id="UP000285274">
    <property type="component" value="Unassembled WGS sequence"/>
</dbReference>
<protein>
    <submittedName>
        <fullName evidence="8">Cation transporter</fullName>
    </submittedName>
</protein>
<keyword evidence="3 6" id="KW-0812">Transmembrane</keyword>
<dbReference type="AlphaFoldDB" id="A0A412J4L0"/>
<keyword evidence="4 6" id="KW-1133">Transmembrane helix</keyword>
<dbReference type="InterPro" id="IPR050291">
    <property type="entry name" value="CDF_Transporter"/>
</dbReference>
<evidence type="ECO:0000259" key="7">
    <source>
        <dbReference type="Pfam" id="PF01545"/>
    </source>
</evidence>
<dbReference type="InterPro" id="IPR027469">
    <property type="entry name" value="Cation_efflux_TMD_sf"/>
</dbReference>